<dbReference type="RefSeq" id="WP_013920622.1">
    <property type="nucleotide sequence ID" value="NC_015690.1"/>
</dbReference>
<name>F8FIM6_PAEMK</name>
<accession>F8FIM6</accession>
<protein>
    <recommendedName>
        <fullName evidence="3">DNA alkylation repair enzyme</fullName>
    </recommendedName>
</protein>
<dbReference type="Gene3D" id="1.20.1660.10">
    <property type="entry name" value="Hypothetical protein (EF3068)"/>
    <property type="match status" value="1"/>
</dbReference>
<evidence type="ECO:0008006" key="3">
    <source>
        <dbReference type="Google" id="ProtNLM"/>
    </source>
</evidence>
<dbReference type="AlphaFoldDB" id="F8FIM6"/>
<reference evidence="1 2" key="2">
    <citation type="journal article" date="2013" name="Genome Announc.">
        <title>Genome Sequence of Growth-Improving Paenibacillus mucilaginosus Strain KNP414.</title>
        <authorList>
            <person name="Lu J.J."/>
            <person name="Wang J.F."/>
            <person name="Hu X.F."/>
        </authorList>
    </citation>
    <scope>NUCLEOTIDE SEQUENCE [LARGE SCALE GENOMIC DNA]</scope>
    <source>
        <strain evidence="1 2">KNP414</strain>
    </source>
</reference>
<dbReference type="InterPro" id="IPR014825">
    <property type="entry name" value="DNA_alkylation"/>
</dbReference>
<dbReference type="SUPFAM" id="SSF48371">
    <property type="entry name" value="ARM repeat"/>
    <property type="match status" value="1"/>
</dbReference>
<dbReference type="InterPro" id="IPR016024">
    <property type="entry name" value="ARM-type_fold"/>
</dbReference>
<reference evidence="2" key="1">
    <citation type="submission" date="2011-06" db="EMBL/GenBank/DDBJ databases">
        <title>Complete genome sequence of Paenibacillus mucilaginosus KNP414.</title>
        <authorList>
            <person name="Wang J."/>
            <person name="Hu S."/>
            <person name="Hu X."/>
            <person name="Zhang B."/>
            <person name="Dong D."/>
            <person name="Zhang S."/>
            <person name="Zhao K."/>
            <person name="Wu D."/>
        </authorList>
    </citation>
    <scope>NUCLEOTIDE SEQUENCE [LARGE SCALE GENOMIC DNA]</scope>
    <source>
        <strain evidence="2">KNP414</strain>
    </source>
</reference>
<dbReference type="Pfam" id="PF08713">
    <property type="entry name" value="DNA_alkylation"/>
    <property type="match status" value="1"/>
</dbReference>
<proteinExistence type="predicted"/>
<dbReference type="Gene3D" id="1.25.40.290">
    <property type="entry name" value="ARM repeat domains"/>
    <property type="match status" value="1"/>
</dbReference>
<dbReference type="EMBL" id="CP002869">
    <property type="protein sequence ID" value="AEI45480.1"/>
    <property type="molecule type" value="Genomic_DNA"/>
</dbReference>
<sequence length="239" mass="27447">MKSYKNAQEYTAALMDYLRAHGDEEQAVPMEAYMRHQFAFLGIRSPELKALMREWMRMYGVPRAEGLRETVRVLWNQPEREMQYAAMGLLEKRRRERGPAELPLLKELILTKPWWDTVDLLASHQVGGILANHPEEREGTVDVWIRSGQLWLQRTALLYQLGYKGKTDTGRLFGYIRHCSDSTEFFIRKAIGWALREYSKTDEAAVRAFIASASLSPLSVREALKAAERRKGAGGAVKE</sequence>
<evidence type="ECO:0000313" key="2">
    <source>
        <dbReference type="Proteomes" id="UP000006620"/>
    </source>
</evidence>
<evidence type="ECO:0000313" key="1">
    <source>
        <dbReference type="EMBL" id="AEI45480.1"/>
    </source>
</evidence>
<dbReference type="PANTHER" id="PTHR34070">
    <property type="entry name" value="ARMADILLO-TYPE FOLD"/>
    <property type="match status" value="1"/>
</dbReference>
<dbReference type="PATRIC" id="fig|1036673.3.peg.6500"/>
<dbReference type="CDD" id="cd07064">
    <property type="entry name" value="AlkD_like_1"/>
    <property type="match status" value="1"/>
</dbReference>
<dbReference type="Proteomes" id="UP000006620">
    <property type="component" value="Chromosome"/>
</dbReference>
<organism evidence="1 2">
    <name type="scientific">Paenibacillus mucilaginosus (strain KNP414)</name>
    <dbReference type="NCBI Taxonomy" id="1036673"/>
    <lineage>
        <taxon>Bacteria</taxon>
        <taxon>Bacillati</taxon>
        <taxon>Bacillota</taxon>
        <taxon>Bacilli</taxon>
        <taxon>Bacillales</taxon>
        <taxon>Paenibacillaceae</taxon>
        <taxon>Paenibacillus</taxon>
    </lineage>
</organism>
<dbReference type="PANTHER" id="PTHR34070:SF1">
    <property type="entry name" value="DNA ALKYLATION REPAIR PROTEIN"/>
    <property type="match status" value="1"/>
</dbReference>
<dbReference type="HOGENOM" id="CLU_079880_1_0_9"/>
<dbReference type="KEGG" id="pms:KNP414_06968"/>
<gene>
    <name evidence="1" type="ordered locus">KNP414_06968</name>
</gene>